<sequence length="45" mass="4999">MRSSVAHLFDQLRLKKAITVTRCGEFKLAIFGFNPFAALTITAIT</sequence>
<protein>
    <submittedName>
        <fullName evidence="1">Uncharacterized protein</fullName>
    </submittedName>
</protein>
<reference evidence="1" key="1">
    <citation type="submission" date="2023-04" db="EMBL/GenBank/DDBJ databases">
        <title>Genomic characterization of faba bean (Vicia faba) microsymbionts in Mexican soils.</title>
        <authorList>
            <person name="Rivera Orduna F.N."/>
            <person name="Guevara-Luna J."/>
            <person name="Yan J."/>
            <person name="Arroyo-Herrera I."/>
            <person name="Li Y."/>
            <person name="Vasquez-Murrieta M.S."/>
            <person name="Wang E.T."/>
        </authorList>
    </citation>
    <scope>NUCLEOTIDE SEQUENCE</scope>
    <source>
        <strain evidence="1">CH26</strain>
    </source>
</reference>
<evidence type="ECO:0000313" key="2">
    <source>
        <dbReference type="Proteomes" id="UP001268610"/>
    </source>
</evidence>
<dbReference type="AlphaFoldDB" id="A0AAJ2LNH9"/>
<organism evidence="1 2">
    <name type="scientific">Rhizobium hidalgonense</name>
    <dbReference type="NCBI Taxonomy" id="1538159"/>
    <lineage>
        <taxon>Bacteria</taxon>
        <taxon>Pseudomonadati</taxon>
        <taxon>Pseudomonadota</taxon>
        <taxon>Alphaproteobacteria</taxon>
        <taxon>Hyphomicrobiales</taxon>
        <taxon>Rhizobiaceae</taxon>
        <taxon>Rhizobium/Agrobacterium group</taxon>
        <taxon>Rhizobium</taxon>
    </lineage>
</organism>
<proteinExistence type="predicted"/>
<name>A0AAJ2LNH9_9HYPH</name>
<evidence type="ECO:0000313" key="1">
    <source>
        <dbReference type="EMBL" id="MDR9778680.1"/>
    </source>
</evidence>
<gene>
    <name evidence="1" type="ORF">RJJ65_39745</name>
</gene>
<comment type="caution">
    <text evidence="1">The sequence shown here is derived from an EMBL/GenBank/DDBJ whole genome shotgun (WGS) entry which is preliminary data.</text>
</comment>
<accession>A0AAJ2LNH9</accession>
<dbReference type="EMBL" id="JAVLSF010001087">
    <property type="protein sequence ID" value="MDR9778680.1"/>
    <property type="molecule type" value="Genomic_DNA"/>
</dbReference>
<dbReference type="Proteomes" id="UP001268610">
    <property type="component" value="Unassembled WGS sequence"/>
</dbReference>